<dbReference type="Gene3D" id="3.60.40.10">
    <property type="entry name" value="PPM-type phosphatase domain"/>
    <property type="match status" value="1"/>
</dbReference>
<comment type="catalytic activity">
    <reaction evidence="1">
        <text>O-phospho-L-threonyl-[protein] + H2O = L-threonyl-[protein] + phosphate</text>
        <dbReference type="Rhea" id="RHEA:47004"/>
        <dbReference type="Rhea" id="RHEA-COMP:11060"/>
        <dbReference type="Rhea" id="RHEA-COMP:11605"/>
        <dbReference type="ChEBI" id="CHEBI:15377"/>
        <dbReference type="ChEBI" id="CHEBI:30013"/>
        <dbReference type="ChEBI" id="CHEBI:43474"/>
        <dbReference type="ChEBI" id="CHEBI:61977"/>
        <dbReference type="EC" id="3.1.3.16"/>
    </reaction>
</comment>
<dbReference type="InterPro" id="IPR001932">
    <property type="entry name" value="PPM-type_phosphatase-like_dom"/>
</dbReference>
<evidence type="ECO:0000259" key="2">
    <source>
        <dbReference type="PROSITE" id="PS51746"/>
    </source>
</evidence>
<dbReference type="GO" id="GO:0046872">
    <property type="term" value="F:metal ion binding"/>
    <property type="evidence" value="ECO:0007669"/>
    <property type="project" value="UniProtKB-UniRule"/>
</dbReference>
<comment type="caution">
    <text evidence="3">The sequence shown here is derived from an EMBL/GenBank/DDBJ whole genome shotgun (WGS) entry which is preliminary data.</text>
</comment>
<dbReference type="AlphaFoldDB" id="A0A4T0QJX1"/>
<protein>
    <recommendedName>
        <fullName evidence="1">Protein phosphatase</fullName>
        <ecNumber evidence="1">3.1.3.16</ecNumber>
    </recommendedName>
</protein>
<dbReference type="InterPro" id="IPR036457">
    <property type="entry name" value="PPM-type-like_dom_sf"/>
</dbReference>
<keyword evidence="1" id="KW-0464">Manganese</keyword>
<keyword evidence="1" id="KW-0378">Hydrolase</keyword>
<keyword evidence="1" id="KW-0460">Magnesium</keyword>
<dbReference type="Proteomes" id="UP000310708">
    <property type="component" value="Unassembled WGS sequence"/>
</dbReference>
<dbReference type="SMART" id="SM00332">
    <property type="entry name" value="PP2Cc"/>
    <property type="match status" value="1"/>
</dbReference>
<evidence type="ECO:0000313" key="3">
    <source>
        <dbReference type="EMBL" id="TIC62765.1"/>
    </source>
</evidence>
<accession>A0A4T0QJX1</accession>
<gene>
    <name evidence="3" type="ORF">E3Q01_03765</name>
</gene>
<comment type="cofactor">
    <cofactor evidence="1">
        <name>Mg(2+)</name>
        <dbReference type="ChEBI" id="CHEBI:18420"/>
    </cofactor>
</comment>
<dbReference type="EMBL" id="SPRX01000062">
    <property type="protein sequence ID" value="TIC62765.1"/>
    <property type="molecule type" value="Genomic_DNA"/>
</dbReference>
<dbReference type="GO" id="GO:0004722">
    <property type="term" value="F:protein serine/threonine phosphatase activity"/>
    <property type="evidence" value="ECO:0007669"/>
    <property type="project" value="UniProtKB-EC"/>
</dbReference>
<dbReference type="PANTHER" id="PTHR12320:SF1">
    <property type="entry name" value="PROTEIN PHOSPHATASE PTC7 HOMOLOG"/>
    <property type="match status" value="1"/>
</dbReference>
<proteinExistence type="inferred from homology"/>
<dbReference type="InterPro" id="IPR039123">
    <property type="entry name" value="PPTC7"/>
</dbReference>
<organism evidence="3 4">
    <name type="scientific">Wallemia mellicola</name>
    <dbReference type="NCBI Taxonomy" id="1708541"/>
    <lineage>
        <taxon>Eukaryota</taxon>
        <taxon>Fungi</taxon>
        <taxon>Dikarya</taxon>
        <taxon>Basidiomycota</taxon>
        <taxon>Wallemiomycotina</taxon>
        <taxon>Wallemiomycetes</taxon>
        <taxon>Wallemiales</taxon>
        <taxon>Wallemiaceae</taxon>
        <taxon>Wallemia</taxon>
    </lineage>
</organism>
<dbReference type="SUPFAM" id="SSF81606">
    <property type="entry name" value="PP2C-like"/>
    <property type="match status" value="1"/>
</dbReference>
<comment type="similarity">
    <text evidence="1">Belongs to the PP2C family.</text>
</comment>
<dbReference type="PANTHER" id="PTHR12320">
    <property type="entry name" value="PROTEIN PHOSPHATASE 2C"/>
    <property type="match status" value="1"/>
</dbReference>
<keyword evidence="1" id="KW-0904">Protein phosphatase</keyword>
<keyword evidence="1" id="KW-0479">Metal-binding</keyword>
<evidence type="ECO:0000313" key="4">
    <source>
        <dbReference type="Proteomes" id="UP000310708"/>
    </source>
</evidence>
<dbReference type="PROSITE" id="PS51746">
    <property type="entry name" value="PPM_2"/>
    <property type="match status" value="1"/>
</dbReference>
<feature type="domain" description="PPM-type phosphatase" evidence="2">
    <location>
        <begin position="58"/>
        <end position="296"/>
    </location>
</feature>
<evidence type="ECO:0000256" key="1">
    <source>
        <dbReference type="RuleBase" id="RU366020"/>
    </source>
</evidence>
<dbReference type="EC" id="3.1.3.16" evidence="1"/>
<name>A0A4T0QJX1_9BASI</name>
<dbReference type="Pfam" id="PF07228">
    <property type="entry name" value="SpoIIE"/>
    <property type="match status" value="1"/>
</dbReference>
<reference evidence="3 4" key="1">
    <citation type="submission" date="2019-03" db="EMBL/GenBank/DDBJ databases">
        <title>Sequencing 25 genomes of Wallemia mellicola.</title>
        <authorList>
            <person name="Gostincar C."/>
        </authorList>
    </citation>
    <scope>NUCLEOTIDE SEQUENCE [LARGE SCALE GENOMIC DNA]</scope>
    <source>
        <strain evidence="3 4">EXF-757</strain>
    </source>
</reference>
<comment type="catalytic activity">
    <reaction evidence="1">
        <text>O-phospho-L-seryl-[protein] + H2O = L-seryl-[protein] + phosphate</text>
        <dbReference type="Rhea" id="RHEA:20629"/>
        <dbReference type="Rhea" id="RHEA-COMP:9863"/>
        <dbReference type="Rhea" id="RHEA-COMP:11604"/>
        <dbReference type="ChEBI" id="CHEBI:15377"/>
        <dbReference type="ChEBI" id="CHEBI:29999"/>
        <dbReference type="ChEBI" id="CHEBI:43474"/>
        <dbReference type="ChEBI" id="CHEBI:83421"/>
        <dbReference type="EC" id="3.1.3.16"/>
    </reaction>
</comment>
<comment type="cofactor">
    <cofactor evidence="1">
        <name>Mn(2+)</name>
        <dbReference type="ChEBI" id="CHEBI:29035"/>
    </cofactor>
</comment>
<sequence length="348" mass="38597">MLISQNLRNHTNSTARRFTRQFTFHVGCSWASKPRLDSEEDFKKKSAYSDKHEVAQWRTKMLGDRYNLIGDAGEDFWFIEPLKNDSGIALGVADGVGGWFSAKVDPSKFSQTLMWAASKKAGNLIASEAQPKDLIEAGHQGVLKMEEVKAGSSTACIVTLDAKTGLLKGANLGDSTFILIRDNEVVESTKQQTHFFNCPYQLAKLRKGIDKNHITDYANSADLFETTLQEGDCIVLFTDGLGDNVFTNEIVQLKQAVEGHIPDGTITEKSQALADTLVSYARICMDDEFKVSPIELSARQEKIKGFMGIMIIRAEQIFQGKVDDNSSQRRTTLIFIGPFLLDSADKPP</sequence>